<dbReference type="GO" id="GO:0016787">
    <property type="term" value="F:hydrolase activity"/>
    <property type="evidence" value="ECO:0007669"/>
    <property type="project" value="UniProtKB-KW"/>
</dbReference>
<dbReference type="Pfam" id="PF12697">
    <property type="entry name" value="Abhydrolase_6"/>
    <property type="match status" value="1"/>
</dbReference>
<evidence type="ECO:0000313" key="4">
    <source>
        <dbReference type="Proteomes" id="UP000199120"/>
    </source>
</evidence>
<dbReference type="AlphaFoldDB" id="A0A1H7JX02"/>
<evidence type="ECO:0000313" key="3">
    <source>
        <dbReference type="EMBL" id="SEK78806.1"/>
    </source>
</evidence>
<dbReference type="InterPro" id="IPR029058">
    <property type="entry name" value="AB_hydrolase_fold"/>
</dbReference>
<dbReference type="Gene3D" id="3.40.50.1820">
    <property type="entry name" value="alpha/beta hydrolase"/>
    <property type="match status" value="1"/>
</dbReference>
<dbReference type="PANTHER" id="PTHR43194">
    <property type="entry name" value="HYDROLASE ALPHA/BETA FOLD FAMILY"/>
    <property type="match status" value="1"/>
</dbReference>
<evidence type="ECO:0000256" key="1">
    <source>
        <dbReference type="SAM" id="SignalP"/>
    </source>
</evidence>
<gene>
    <name evidence="3" type="ORF">SAMN05192542_103468</name>
</gene>
<dbReference type="CDD" id="cd12809">
    <property type="entry name" value="Esterase_713_like-2"/>
    <property type="match status" value="1"/>
</dbReference>
<reference evidence="4" key="1">
    <citation type="submission" date="2016-10" db="EMBL/GenBank/DDBJ databases">
        <authorList>
            <person name="Varghese N."/>
            <person name="Submissions S."/>
        </authorList>
    </citation>
    <scope>NUCLEOTIDE SEQUENCE [LARGE SCALE GENOMIC DNA]</scope>
    <source>
        <strain evidence="4">LMG 26416</strain>
    </source>
</reference>
<dbReference type="OrthoDB" id="7820973at2"/>
<dbReference type="InterPro" id="IPR000073">
    <property type="entry name" value="AB_hydrolase_1"/>
</dbReference>
<dbReference type="RefSeq" id="WP_090544681.1">
    <property type="nucleotide sequence ID" value="NZ_FNSR01000001.1"/>
</dbReference>
<feature type="domain" description="AB hydrolase-1" evidence="2">
    <location>
        <begin position="78"/>
        <end position="377"/>
    </location>
</feature>
<dbReference type="PANTHER" id="PTHR43194:SF4">
    <property type="entry name" value="AB HYDROLASE-1 DOMAIN-CONTAINING PROTEIN"/>
    <property type="match status" value="1"/>
</dbReference>
<dbReference type="EMBL" id="FOAJ01000003">
    <property type="protein sequence ID" value="SEK78806.1"/>
    <property type="molecule type" value="Genomic_DNA"/>
</dbReference>
<feature type="chain" id="PRO_5030029008" evidence="1">
    <location>
        <begin position="29"/>
        <end position="393"/>
    </location>
</feature>
<dbReference type="SUPFAM" id="SSF53474">
    <property type="entry name" value="alpha/beta-Hydrolases"/>
    <property type="match status" value="1"/>
</dbReference>
<feature type="signal peptide" evidence="1">
    <location>
        <begin position="1"/>
        <end position="28"/>
    </location>
</feature>
<dbReference type="InterPro" id="IPR050228">
    <property type="entry name" value="Carboxylesterase_BioH"/>
</dbReference>
<evidence type="ECO:0000259" key="2">
    <source>
        <dbReference type="Pfam" id="PF12697"/>
    </source>
</evidence>
<name>A0A1H7JX02_9BURK</name>
<organism evidence="3 4">
    <name type="scientific">Paraburkholderia caballeronis</name>
    <dbReference type="NCBI Taxonomy" id="416943"/>
    <lineage>
        <taxon>Bacteria</taxon>
        <taxon>Pseudomonadati</taxon>
        <taxon>Pseudomonadota</taxon>
        <taxon>Betaproteobacteria</taxon>
        <taxon>Burkholderiales</taxon>
        <taxon>Burkholderiaceae</taxon>
        <taxon>Paraburkholderia</taxon>
    </lineage>
</organism>
<proteinExistence type="predicted"/>
<sequence>MLRPQQLASYALSSVLLCAASLAVDASAAQNAPLPVADHGYFYVGGQYQKDANGQQRMFGQMFVQYEIPQTVRHPYPIVMIHGTDQTGTNYLGTPDGRRGWADYFVAQGYTVYVVDQAGRGRSGQYPSAYGSYARGSALVDQQFYTAPERYNLWPQAHLHTQWPGGPGVVGNPTFDQFMASQVESMSNVPETEAINAAASAALLDRIGPAILLTHSQSGTIGWKIADERPKLVKAIVAVEPNGPTFYDPVFTGGNDWYHYNTAKAERPWGLTRVPLTYDPPVTDPAQLARVEQKKAEGPGLVRCWLQAEPAHQLPNLRNIPIAIVTSEASFRATYDQCTSDYLTQAGVPNTHIRLADVGVHGNAHMMMLEQNSDQIAGVIAGWLGKNSGGSNE</sequence>
<dbReference type="Proteomes" id="UP000199120">
    <property type="component" value="Unassembled WGS sequence"/>
</dbReference>
<keyword evidence="1" id="KW-0732">Signal</keyword>
<dbReference type="STRING" id="416943.SAMN05445871_2165"/>
<accession>A0A1H7JX02</accession>
<protein>
    <submittedName>
        <fullName evidence="3">Alpha/beta hydrolase family protein</fullName>
    </submittedName>
</protein>
<keyword evidence="4" id="KW-1185">Reference proteome</keyword>
<keyword evidence="3" id="KW-0378">Hydrolase</keyword>